<evidence type="ECO:0000313" key="4">
    <source>
        <dbReference type="EMBL" id="ATW28782.1"/>
    </source>
</evidence>
<proteinExistence type="predicted"/>
<dbReference type="InterPro" id="IPR036388">
    <property type="entry name" value="WH-like_DNA-bd_sf"/>
</dbReference>
<evidence type="ECO:0000259" key="3">
    <source>
        <dbReference type="PROSITE" id="PS51000"/>
    </source>
</evidence>
<dbReference type="InterPro" id="IPR036390">
    <property type="entry name" value="WH_DNA-bd_sf"/>
</dbReference>
<dbReference type="PROSITE" id="PS51000">
    <property type="entry name" value="HTH_DEOR_2"/>
    <property type="match status" value="1"/>
</dbReference>
<dbReference type="GO" id="GO:0003677">
    <property type="term" value="F:DNA binding"/>
    <property type="evidence" value="ECO:0007669"/>
    <property type="project" value="UniProtKB-KW"/>
</dbReference>
<dbReference type="PROSITE" id="PS52050">
    <property type="entry name" value="WYL"/>
    <property type="match status" value="1"/>
</dbReference>
<reference evidence="4 5" key="1">
    <citation type="submission" date="2016-10" db="EMBL/GenBank/DDBJ databases">
        <title>Complete Genome Sequence of Peptococcaceae strain DCMF.</title>
        <authorList>
            <person name="Edwards R.J."/>
            <person name="Holland S.I."/>
            <person name="Deshpande N.P."/>
            <person name="Wong Y.K."/>
            <person name="Ertan H."/>
            <person name="Manefield M."/>
            <person name="Russell T.L."/>
            <person name="Lee M.J."/>
        </authorList>
    </citation>
    <scope>NUCLEOTIDE SEQUENCE [LARGE SCALE GENOMIC DNA]</scope>
    <source>
        <strain evidence="4 5">DCMF</strain>
    </source>
</reference>
<dbReference type="Pfam" id="PF08279">
    <property type="entry name" value="HTH_11"/>
    <property type="match status" value="1"/>
</dbReference>
<dbReference type="AlphaFoldDB" id="A0A3G1L1V8"/>
<keyword evidence="1" id="KW-0805">Transcription regulation</keyword>
<keyword evidence="5" id="KW-1185">Reference proteome</keyword>
<dbReference type="SUPFAM" id="SSF46785">
    <property type="entry name" value="Winged helix' DNA-binding domain"/>
    <property type="match status" value="1"/>
</dbReference>
<name>A0A3G1L1V8_FORW1</name>
<dbReference type="GO" id="GO:0003700">
    <property type="term" value="F:DNA-binding transcription factor activity"/>
    <property type="evidence" value="ECO:0007669"/>
    <property type="project" value="InterPro"/>
</dbReference>
<accession>A0A3G1L1V8</accession>
<dbReference type="PANTHER" id="PTHR34580">
    <property type="match status" value="1"/>
</dbReference>
<dbReference type="PANTHER" id="PTHR34580:SF1">
    <property type="entry name" value="PROTEIN PAFC"/>
    <property type="match status" value="1"/>
</dbReference>
<gene>
    <name evidence="4" type="ORF">DCMF_20850</name>
</gene>
<dbReference type="InterPro" id="IPR013196">
    <property type="entry name" value="HTH_11"/>
</dbReference>
<dbReference type="EMBL" id="CP017634">
    <property type="protein sequence ID" value="ATW28782.1"/>
    <property type="molecule type" value="Genomic_DNA"/>
</dbReference>
<dbReference type="Pfam" id="PF25583">
    <property type="entry name" value="WCX"/>
    <property type="match status" value="1"/>
</dbReference>
<dbReference type="KEGG" id="fwa:DCMF_20850"/>
<dbReference type="InterPro" id="IPR051534">
    <property type="entry name" value="CBASS_pafABC_assoc_protein"/>
</dbReference>
<dbReference type="Pfam" id="PF13280">
    <property type="entry name" value="WYL"/>
    <property type="match status" value="1"/>
</dbReference>
<evidence type="ECO:0000313" key="5">
    <source>
        <dbReference type="Proteomes" id="UP000323521"/>
    </source>
</evidence>
<dbReference type="Gene3D" id="1.10.10.10">
    <property type="entry name" value="Winged helix-like DNA-binding domain superfamily/Winged helix DNA-binding domain"/>
    <property type="match status" value="1"/>
</dbReference>
<organism evidence="4 5">
    <name type="scientific">Formimonas warabiya</name>
    <dbReference type="NCBI Taxonomy" id="1761012"/>
    <lineage>
        <taxon>Bacteria</taxon>
        <taxon>Bacillati</taxon>
        <taxon>Bacillota</taxon>
        <taxon>Clostridia</taxon>
        <taxon>Eubacteriales</taxon>
        <taxon>Peptococcaceae</taxon>
        <taxon>Candidatus Formimonas</taxon>
    </lineage>
</organism>
<evidence type="ECO:0000256" key="2">
    <source>
        <dbReference type="ARBA" id="ARBA00023163"/>
    </source>
</evidence>
<protein>
    <submittedName>
        <fullName evidence="4">DNA-binding transcriptional regulator</fullName>
    </submittedName>
</protein>
<keyword evidence="4" id="KW-0238">DNA-binding</keyword>
<dbReference type="InterPro" id="IPR057727">
    <property type="entry name" value="WCX_dom"/>
</dbReference>
<evidence type="ECO:0000256" key="1">
    <source>
        <dbReference type="ARBA" id="ARBA00023015"/>
    </source>
</evidence>
<dbReference type="InterPro" id="IPR028349">
    <property type="entry name" value="PafC-like"/>
</dbReference>
<keyword evidence="2" id="KW-0804">Transcription</keyword>
<feature type="domain" description="HTH deoR-type" evidence="3">
    <location>
        <begin position="1"/>
        <end position="55"/>
    </location>
</feature>
<sequence length="311" mass="35685">MDRLISILVILLRKERVQAKELAQRFDVSVRTILRDVDAINLSGIPVVTYQGVNGGIGIAEGYRLDRSVLTDHEMAAIFTALKGVSKTMPESQYEILLEKLKNTLSASQLDLLKSRTNHLIIDLSPWGGNELLKQRLITLRRAIENNRELEFDYQNLTGKKTSRRVEPYSLVLKGQAWYLYAWCLLREDFRLFKLSRMRDVTVLETCYQPKELSLDQLSWEKSWQESEPMVELELLFEKEMETIVEECFGENPLKNREGKIIVKTRLPENNWLYGFILSFGTGVEVVSPPGIRAIVANIAQGIAKKYSSET</sequence>
<dbReference type="InterPro" id="IPR026881">
    <property type="entry name" value="WYL_dom"/>
</dbReference>
<dbReference type="Proteomes" id="UP000323521">
    <property type="component" value="Chromosome"/>
</dbReference>
<dbReference type="PIRSF" id="PIRSF016838">
    <property type="entry name" value="PafC"/>
    <property type="match status" value="1"/>
</dbReference>
<dbReference type="InterPro" id="IPR001034">
    <property type="entry name" value="DeoR_HTH"/>
</dbReference>